<protein>
    <submittedName>
        <fullName evidence="5">Glycosyl transferase 2 family protein</fullName>
    </submittedName>
</protein>
<dbReference type="Gene3D" id="3.90.550.10">
    <property type="entry name" value="Spore Coat Polysaccharide Biosynthesis Protein SpsA, Chain A"/>
    <property type="match status" value="1"/>
</dbReference>
<dbReference type="AlphaFoldDB" id="A0A829PQF6"/>
<comment type="caution">
    <text evidence="5">The sequence shown here is derived from an EMBL/GenBank/DDBJ whole genome shotgun (WGS) entry which is preliminary data.</text>
</comment>
<keyword evidence="3 5" id="KW-0808">Transferase</keyword>
<dbReference type="PANTHER" id="PTHR43685:SF5">
    <property type="entry name" value="GLYCOSYLTRANSFERASE EPSE-RELATED"/>
    <property type="match status" value="1"/>
</dbReference>
<evidence type="ECO:0000256" key="1">
    <source>
        <dbReference type="ARBA" id="ARBA00006739"/>
    </source>
</evidence>
<evidence type="ECO:0000259" key="4">
    <source>
        <dbReference type="Pfam" id="PF00535"/>
    </source>
</evidence>
<proteinExistence type="inferred from homology"/>
<keyword evidence="2" id="KW-0328">Glycosyltransferase</keyword>
<evidence type="ECO:0000313" key="6">
    <source>
        <dbReference type="Proteomes" id="UP000019854"/>
    </source>
</evidence>
<feature type="domain" description="Glycosyltransferase 2-like" evidence="4">
    <location>
        <begin position="13"/>
        <end position="145"/>
    </location>
</feature>
<dbReference type="Proteomes" id="UP000019854">
    <property type="component" value="Unassembled WGS sequence"/>
</dbReference>
<gene>
    <name evidence="5" type="ORF">L829_3097</name>
</gene>
<dbReference type="EMBL" id="JAOX01000001">
    <property type="protein sequence ID" value="ETZ89520.1"/>
    <property type="molecule type" value="Genomic_DNA"/>
</dbReference>
<dbReference type="Pfam" id="PF00535">
    <property type="entry name" value="Glycos_transf_2"/>
    <property type="match status" value="1"/>
</dbReference>
<evidence type="ECO:0000313" key="5">
    <source>
        <dbReference type="EMBL" id="ETZ89520.1"/>
    </source>
</evidence>
<dbReference type="GO" id="GO:0016757">
    <property type="term" value="F:glycosyltransferase activity"/>
    <property type="evidence" value="ECO:0007669"/>
    <property type="project" value="UniProtKB-KW"/>
</dbReference>
<accession>A0A829PQF6</accession>
<evidence type="ECO:0000256" key="3">
    <source>
        <dbReference type="ARBA" id="ARBA00022679"/>
    </source>
</evidence>
<sequence length="278" mass="30723">MAQRLLDTTEGPIVVVDNASGDDSVATMRRLQSHAQQRLTVVPLRTNLGAVARNIGVAHCDTEYVAFCDDDSWWEPKSIAAAESIFDLHPGVALLAARTIVLPGGYDDPLTYALAHSPLGRWPNLPGPSVLGFLACASIIRRSAFTAVGGFSPILHFRGEEQLMAWDLASKGWHLCYCDELVTYHQPSKLRPPGDQQRARALRNDTLSIWLRRPYRQCVRAGAKLVRAALREPAHRRALWEAMQALPAVAAERRRLPDQVERALTAVDTDPDVNGSRH</sequence>
<dbReference type="SUPFAM" id="SSF53448">
    <property type="entry name" value="Nucleotide-diphospho-sugar transferases"/>
    <property type="match status" value="1"/>
</dbReference>
<reference evidence="5 6" key="1">
    <citation type="submission" date="2014-01" db="EMBL/GenBank/DDBJ databases">
        <authorList>
            <person name="Zelazny A."/>
            <person name="Olivier K."/>
            <person name="Sampaio E.P."/>
            <person name="Holland S.M."/>
            <person name="Tallon L.J."/>
            <person name="Sadzewicz L.K."/>
            <person name="Sengamalay N."/>
            <person name="Fraser C.M."/>
            <person name="Hine E."/>
            <person name="Shefchek K.A."/>
            <person name="Das S.P."/>
            <person name="Shallom S.J."/>
            <person name="Agrawal S."/>
            <person name="Tettelin H."/>
        </authorList>
    </citation>
    <scope>NUCLEOTIDE SEQUENCE [LARGE SCALE GENOMIC DNA]</scope>
    <source>
        <strain evidence="5 6">MAB_030201_1075</strain>
    </source>
</reference>
<dbReference type="PANTHER" id="PTHR43685">
    <property type="entry name" value="GLYCOSYLTRANSFERASE"/>
    <property type="match status" value="1"/>
</dbReference>
<comment type="similarity">
    <text evidence="1">Belongs to the glycosyltransferase 2 family.</text>
</comment>
<dbReference type="InterPro" id="IPR050834">
    <property type="entry name" value="Glycosyltransf_2"/>
</dbReference>
<dbReference type="InterPro" id="IPR001173">
    <property type="entry name" value="Glyco_trans_2-like"/>
</dbReference>
<name>A0A829PQF6_9MYCO</name>
<dbReference type="InterPro" id="IPR029044">
    <property type="entry name" value="Nucleotide-diphossugar_trans"/>
</dbReference>
<evidence type="ECO:0000256" key="2">
    <source>
        <dbReference type="ARBA" id="ARBA00022676"/>
    </source>
</evidence>
<organism evidence="5 6">
    <name type="scientific">Mycobacteroides abscessus MAB_030201_1075</name>
    <dbReference type="NCBI Taxonomy" id="1335410"/>
    <lineage>
        <taxon>Bacteria</taxon>
        <taxon>Bacillati</taxon>
        <taxon>Actinomycetota</taxon>
        <taxon>Actinomycetes</taxon>
        <taxon>Mycobacteriales</taxon>
        <taxon>Mycobacteriaceae</taxon>
        <taxon>Mycobacteroides</taxon>
        <taxon>Mycobacteroides abscessus</taxon>
    </lineage>
</organism>